<keyword evidence="5 8" id="KW-0418">Kinase</keyword>
<evidence type="ECO:0000313" key="10">
    <source>
        <dbReference type="Proteomes" id="UP000230292"/>
    </source>
</evidence>
<organism evidence="9 10">
    <name type="scientific">Candidatus Kerfeldbacteria bacterium CG15_BIG_FIL_POST_REV_8_21_14_020_45_12</name>
    <dbReference type="NCBI Taxonomy" id="2014247"/>
    <lineage>
        <taxon>Bacteria</taxon>
        <taxon>Candidatus Kerfeldiibacteriota</taxon>
    </lineage>
</organism>
<comment type="catalytic activity">
    <reaction evidence="1 8">
        <text>(2R)-3-phosphoglycerate + ATP = (2R)-3-phospho-glyceroyl phosphate + ADP</text>
        <dbReference type="Rhea" id="RHEA:14801"/>
        <dbReference type="ChEBI" id="CHEBI:30616"/>
        <dbReference type="ChEBI" id="CHEBI:57604"/>
        <dbReference type="ChEBI" id="CHEBI:58272"/>
        <dbReference type="ChEBI" id="CHEBI:456216"/>
        <dbReference type="EC" id="2.7.2.3"/>
    </reaction>
</comment>
<dbReference type="GO" id="GO:0043531">
    <property type="term" value="F:ADP binding"/>
    <property type="evidence" value="ECO:0007669"/>
    <property type="project" value="TreeGrafter"/>
</dbReference>
<dbReference type="EC" id="2.7.2.3" evidence="2 8"/>
<evidence type="ECO:0000256" key="4">
    <source>
        <dbReference type="ARBA" id="ARBA00022741"/>
    </source>
</evidence>
<evidence type="ECO:0000256" key="8">
    <source>
        <dbReference type="RuleBase" id="RU000532"/>
    </source>
</evidence>
<evidence type="ECO:0000256" key="5">
    <source>
        <dbReference type="ARBA" id="ARBA00022777"/>
    </source>
</evidence>
<dbReference type="GO" id="GO:0006096">
    <property type="term" value="P:glycolytic process"/>
    <property type="evidence" value="ECO:0007669"/>
    <property type="project" value="InterPro"/>
</dbReference>
<dbReference type="GO" id="GO:0005524">
    <property type="term" value="F:ATP binding"/>
    <property type="evidence" value="ECO:0007669"/>
    <property type="project" value="UniProtKB-KW"/>
</dbReference>
<reference evidence="9 10" key="1">
    <citation type="submission" date="2017-09" db="EMBL/GenBank/DDBJ databases">
        <title>Depth-based differentiation of microbial function through sediment-hosted aquifers and enrichment of novel symbionts in the deep terrestrial subsurface.</title>
        <authorList>
            <person name="Probst A.J."/>
            <person name="Ladd B."/>
            <person name="Jarett J.K."/>
            <person name="Geller-Mcgrath D.E."/>
            <person name="Sieber C.M."/>
            <person name="Emerson J.B."/>
            <person name="Anantharaman K."/>
            <person name="Thomas B.C."/>
            <person name="Malmstrom R."/>
            <person name="Stieglmeier M."/>
            <person name="Klingl A."/>
            <person name="Woyke T."/>
            <person name="Ryan C.M."/>
            <person name="Banfield J.F."/>
        </authorList>
    </citation>
    <scope>NUCLEOTIDE SEQUENCE [LARGE SCALE GENOMIC DNA]</scope>
    <source>
        <strain evidence="9">CG15_BIG_FIL_POST_REV_8_21_14_020_45_12</strain>
    </source>
</reference>
<dbReference type="Pfam" id="PF00162">
    <property type="entry name" value="PGK"/>
    <property type="match status" value="1"/>
</dbReference>
<dbReference type="GO" id="GO:0004618">
    <property type="term" value="F:phosphoglycerate kinase activity"/>
    <property type="evidence" value="ECO:0007669"/>
    <property type="project" value="UniProtKB-EC"/>
</dbReference>
<accession>A0A2M7H2Z1</accession>
<dbReference type="SUPFAM" id="SSF53748">
    <property type="entry name" value="Phosphoglycerate kinase"/>
    <property type="match status" value="1"/>
</dbReference>
<evidence type="ECO:0000256" key="1">
    <source>
        <dbReference type="ARBA" id="ARBA00000642"/>
    </source>
</evidence>
<feature type="binding site" evidence="7">
    <location>
        <position position="315"/>
    </location>
    <ligand>
        <name>ATP</name>
        <dbReference type="ChEBI" id="CHEBI:30616"/>
    </ligand>
</feature>
<dbReference type="EMBL" id="PFGC01000049">
    <property type="protein sequence ID" value="PIW36559.1"/>
    <property type="molecule type" value="Genomic_DNA"/>
</dbReference>
<evidence type="ECO:0000256" key="3">
    <source>
        <dbReference type="ARBA" id="ARBA00022679"/>
    </source>
</evidence>
<dbReference type="Gene3D" id="3.40.50.1260">
    <property type="entry name" value="Phosphoglycerate kinase, N-terminal domain"/>
    <property type="match status" value="2"/>
</dbReference>
<dbReference type="PIRSF" id="PIRSF000724">
    <property type="entry name" value="Pgk"/>
    <property type="match status" value="1"/>
</dbReference>
<dbReference type="PANTHER" id="PTHR11406">
    <property type="entry name" value="PHOSPHOGLYCERATE KINASE"/>
    <property type="match status" value="1"/>
</dbReference>
<dbReference type="AlphaFoldDB" id="A0A2M7H2Z1"/>
<comment type="caution">
    <text evidence="9">The sequence shown here is derived from an EMBL/GenBank/DDBJ whole genome shotgun (WGS) entry which is preliminary data.</text>
</comment>
<keyword evidence="6 7" id="KW-0067">ATP-binding</keyword>
<dbReference type="InterPro" id="IPR015824">
    <property type="entry name" value="Phosphoglycerate_kinase_N"/>
</dbReference>
<dbReference type="PANTHER" id="PTHR11406:SF23">
    <property type="entry name" value="PHOSPHOGLYCERATE KINASE 1, CHLOROPLASTIC-RELATED"/>
    <property type="match status" value="1"/>
</dbReference>
<dbReference type="GO" id="GO:0005829">
    <property type="term" value="C:cytosol"/>
    <property type="evidence" value="ECO:0007669"/>
    <property type="project" value="TreeGrafter"/>
</dbReference>
<feature type="binding site" evidence="7">
    <location>
        <begin position="342"/>
        <end position="345"/>
    </location>
    <ligand>
        <name>ATP</name>
        <dbReference type="ChEBI" id="CHEBI:30616"/>
    </ligand>
</feature>
<evidence type="ECO:0000256" key="7">
    <source>
        <dbReference type="PIRSR" id="PIRSR000724-2"/>
    </source>
</evidence>
<keyword evidence="4" id="KW-0547">Nucleotide-binding</keyword>
<dbReference type="InterPro" id="IPR001576">
    <property type="entry name" value="Phosphoglycerate_kinase"/>
</dbReference>
<gene>
    <name evidence="9" type="primary">pgk</name>
    <name evidence="9" type="ORF">COW24_04695</name>
</gene>
<protein>
    <recommendedName>
        <fullName evidence="2 8">Phosphoglycerate kinase</fullName>
        <ecNumber evidence="2 8">2.7.2.3</ecNumber>
    </recommendedName>
</protein>
<dbReference type="InterPro" id="IPR036043">
    <property type="entry name" value="Phosphoglycerate_kinase_sf"/>
</dbReference>
<dbReference type="GO" id="GO:0006094">
    <property type="term" value="P:gluconeogenesis"/>
    <property type="evidence" value="ECO:0007669"/>
    <property type="project" value="TreeGrafter"/>
</dbReference>
<dbReference type="Proteomes" id="UP000230292">
    <property type="component" value="Unassembled WGS sequence"/>
</dbReference>
<evidence type="ECO:0000313" key="9">
    <source>
        <dbReference type="EMBL" id="PIW36559.1"/>
    </source>
</evidence>
<evidence type="ECO:0000256" key="6">
    <source>
        <dbReference type="ARBA" id="ARBA00022840"/>
    </source>
</evidence>
<comment type="similarity">
    <text evidence="8">Belongs to the phosphoglycerate kinase family.</text>
</comment>
<sequence length="386" mass="41414">MNLKTLAKSKIKPGAKVLMRIDCDVPLKAGRIQKGSTWRLERAIPDICDLTSRGAIVILVGHLGRPNGKVVKNLSLAPISKWLASEKKIKNVFTGEVIGKKTTNIVNQAKPGSVVMLENVRFSDREEKDCKKFAHKLAALADIYVNNAFGTCHRKHSSVHRITELLPSYAGSVLVEEVGELSKKMPKPLTLLVGGAKLETKIPLIKVMAGKAQTVLIGGGLALVFHEAATGVPLKMKGKIISASEVKIAKNILKKFDNIKLPIDYVDSNGKKIHAADLNGAHSIVDIGLKTARDFADKLKKSKTVIFNGAMGIVEIAGGKEGTIITTRAFAGNKKVRSIVGGGDTVAFVQAEGIEKKFSFLSTGGGAMLAFLASEKLPGLEVLWKL</sequence>
<proteinExistence type="inferred from homology"/>
<keyword evidence="3 8" id="KW-0808">Transferase</keyword>
<name>A0A2M7H2Z1_9BACT</name>
<evidence type="ECO:0000256" key="2">
    <source>
        <dbReference type="ARBA" id="ARBA00013061"/>
    </source>
</evidence>
<feature type="binding site" evidence="7">
    <location>
        <position position="201"/>
    </location>
    <ligand>
        <name>ATP</name>
        <dbReference type="ChEBI" id="CHEBI:30616"/>
    </ligand>
</feature>
<dbReference type="PRINTS" id="PR00477">
    <property type="entry name" value="PHGLYCKINASE"/>
</dbReference>